<accession>A0A0E9XU70</accession>
<protein>
    <submittedName>
        <fullName evidence="1">Uncharacterized protein</fullName>
    </submittedName>
</protein>
<sequence length="14" mass="1705">MLKAVMMLFIQPWP</sequence>
<reference evidence="1" key="1">
    <citation type="submission" date="2014-11" db="EMBL/GenBank/DDBJ databases">
        <authorList>
            <person name="Amaro Gonzalez C."/>
        </authorList>
    </citation>
    <scope>NUCLEOTIDE SEQUENCE</scope>
</reference>
<organism evidence="1">
    <name type="scientific">Anguilla anguilla</name>
    <name type="common">European freshwater eel</name>
    <name type="synonym">Muraena anguilla</name>
    <dbReference type="NCBI Taxonomy" id="7936"/>
    <lineage>
        <taxon>Eukaryota</taxon>
        <taxon>Metazoa</taxon>
        <taxon>Chordata</taxon>
        <taxon>Craniata</taxon>
        <taxon>Vertebrata</taxon>
        <taxon>Euteleostomi</taxon>
        <taxon>Actinopterygii</taxon>
        <taxon>Neopterygii</taxon>
        <taxon>Teleostei</taxon>
        <taxon>Anguilliformes</taxon>
        <taxon>Anguillidae</taxon>
        <taxon>Anguilla</taxon>
    </lineage>
</organism>
<evidence type="ECO:0000313" key="1">
    <source>
        <dbReference type="EMBL" id="JAI05406.1"/>
    </source>
</evidence>
<proteinExistence type="predicted"/>
<reference evidence="1" key="2">
    <citation type="journal article" date="2015" name="Fish Shellfish Immunol.">
        <title>Early steps in the European eel (Anguilla anguilla)-Vibrio vulnificus interaction in the gills: Role of the RtxA13 toxin.</title>
        <authorList>
            <person name="Callol A."/>
            <person name="Pajuelo D."/>
            <person name="Ebbesson L."/>
            <person name="Teles M."/>
            <person name="MacKenzie S."/>
            <person name="Amaro C."/>
        </authorList>
    </citation>
    <scope>NUCLEOTIDE SEQUENCE</scope>
</reference>
<dbReference type="EMBL" id="GBXM01003172">
    <property type="protein sequence ID" value="JAI05406.1"/>
    <property type="molecule type" value="Transcribed_RNA"/>
</dbReference>
<name>A0A0E9XU70_ANGAN</name>